<dbReference type="AlphaFoldDB" id="A0A9J6A4L1"/>
<reference evidence="1 2" key="1">
    <citation type="submission" date="2020-09" db="EMBL/GenBank/DDBJ databases">
        <title>De no assembly of potato wild relative species, Solanum commersonii.</title>
        <authorList>
            <person name="Cho K."/>
        </authorList>
    </citation>
    <scope>NUCLEOTIDE SEQUENCE [LARGE SCALE GENOMIC DNA]</scope>
    <source>
        <strain evidence="1">LZ3.2</strain>
        <tissue evidence="1">Leaf</tissue>
    </source>
</reference>
<dbReference type="Proteomes" id="UP000824120">
    <property type="component" value="Chromosome 3"/>
</dbReference>
<gene>
    <name evidence="1" type="ORF">H5410_018855</name>
</gene>
<protein>
    <submittedName>
        <fullName evidence="1">Uncharacterized protein</fullName>
    </submittedName>
</protein>
<evidence type="ECO:0000313" key="1">
    <source>
        <dbReference type="EMBL" id="KAG5619031.1"/>
    </source>
</evidence>
<accession>A0A9J6A4L1</accession>
<dbReference type="SUPFAM" id="SSF52047">
    <property type="entry name" value="RNI-like"/>
    <property type="match status" value="1"/>
</dbReference>
<dbReference type="OrthoDB" id="1299685at2759"/>
<proteinExistence type="predicted"/>
<name>A0A9J6A4L1_SOLCO</name>
<dbReference type="EMBL" id="JACXVP010000003">
    <property type="protein sequence ID" value="KAG5619031.1"/>
    <property type="molecule type" value="Genomic_DNA"/>
</dbReference>
<sequence>MSALLTNIGIVTPPQTSFFTLMNSFFVEKFEVYRPMTTTLNPLFLLSKLLKNIDEITKLLDEYDFHEVYLRLIYSHNYNSLGYIFQSKCLAILHLTKCGYFKDVFCGLEIIPSLQELKLENVLVSEYNLSKCPYIRELSLVNCPWLRDIVIPKVDRLKKLYVKMIDNYNSYRYISIQVLIVRISVQMRSCETEKPLKILDPPVP</sequence>
<comment type="caution">
    <text evidence="1">The sequence shown here is derived from an EMBL/GenBank/DDBJ whole genome shotgun (WGS) entry which is preliminary data.</text>
</comment>
<evidence type="ECO:0000313" key="2">
    <source>
        <dbReference type="Proteomes" id="UP000824120"/>
    </source>
</evidence>
<keyword evidence="2" id="KW-1185">Reference proteome</keyword>
<organism evidence="1 2">
    <name type="scientific">Solanum commersonii</name>
    <name type="common">Commerson's wild potato</name>
    <name type="synonym">Commerson's nightshade</name>
    <dbReference type="NCBI Taxonomy" id="4109"/>
    <lineage>
        <taxon>Eukaryota</taxon>
        <taxon>Viridiplantae</taxon>
        <taxon>Streptophyta</taxon>
        <taxon>Embryophyta</taxon>
        <taxon>Tracheophyta</taxon>
        <taxon>Spermatophyta</taxon>
        <taxon>Magnoliopsida</taxon>
        <taxon>eudicotyledons</taxon>
        <taxon>Gunneridae</taxon>
        <taxon>Pentapetalae</taxon>
        <taxon>asterids</taxon>
        <taxon>lamiids</taxon>
        <taxon>Solanales</taxon>
        <taxon>Solanaceae</taxon>
        <taxon>Solanoideae</taxon>
        <taxon>Solaneae</taxon>
        <taxon>Solanum</taxon>
    </lineage>
</organism>